<dbReference type="Proteomes" id="UP001180973">
    <property type="component" value="Unassembled WGS sequence"/>
</dbReference>
<organism evidence="3 4">
    <name type="scientific">Micromonospora reichwaldensis</name>
    <dbReference type="NCBI Taxonomy" id="3075516"/>
    <lineage>
        <taxon>Bacteria</taxon>
        <taxon>Bacillati</taxon>
        <taxon>Actinomycetota</taxon>
        <taxon>Actinomycetes</taxon>
        <taxon>Micromonosporales</taxon>
        <taxon>Micromonosporaceae</taxon>
        <taxon>Micromonospora</taxon>
    </lineage>
</organism>
<gene>
    <name evidence="3" type="ORF">RM555_23050</name>
</gene>
<evidence type="ECO:0000256" key="2">
    <source>
        <dbReference type="SAM" id="Phobius"/>
    </source>
</evidence>
<feature type="compositionally biased region" description="Basic and acidic residues" evidence="1">
    <location>
        <begin position="1"/>
        <end position="14"/>
    </location>
</feature>
<comment type="caution">
    <text evidence="3">The sequence shown here is derived from an EMBL/GenBank/DDBJ whole genome shotgun (WGS) entry which is preliminary data.</text>
</comment>
<evidence type="ECO:0000313" key="4">
    <source>
        <dbReference type="Proteomes" id="UP001180973"/>
    </source>
</evidence>
<feature type="transmembrane region" description="Helical" evidence="2">
    <location>
        <begin position="324"/>
        <end position="344"/>
    </location>
</feature>
<evidence type="ECO:0000256" key="1">
    <source>
        <dbReference type="SAM" id="MobiDB-lite"/>
    </source>
</evidence>
<dbReference type="EMBL" id="JAVRFL010000031">
    <property type="protein sequence ID" value="MDT0531875.1"/>
    <property type="molecule type" value="Genomic_DNA"/>
</dbReference>
<feature type="region of interest" description="Disordered" evidence="1">
    <location>
        <begin position="1"/>
        <end position="184"/>
    </location>
</feature>
<feature type="transmembrane region" description="Helical" evidence="2">
    <location>
        <begin position="187"/>
        <end position="206"/>
    </location>
</feature>
<feature type="compositionally biased region" description="Basic and acidic residues" evidence="1">
    <location>
        <begin position="103"/>
        <end position="114"/>
    </location>
</feature>
<sequence>MTGRRAARDRDDRPSGPTDGGAGRAPRGTRAPHPRVVQAAAPPESPPEPPVEAAGPVAAPPSAAPAVEVEPTTGAPVDAVPRRVPVRQPNRWPRRGRPSAGDPPDRDDGGRTPDGEGGGPASGDGGRTPDGGDGSDDGDGAYWPPIELVHWDGTPIREEPPHERERSAREDAARRRARRTPRPPDPLPGLAALLALSLVAAFFAWVSAGPFWLAVGHATRGTVVIADCTGGGLAQRCRGNFAPADETWTAYGVRVSGVAAERTATGTILPARMTGPDGGTAYADTGAAGHLRWLLGLLVVLGCGAGIVRWTGSARIADPRLRRWAVAGAVAGPLAITLGFLVAAW</sequence>
<feature type="compositionally biased region" description="Basic and acidic residues" evidence="1">
    <location>
        <begin position="155"/>
        <end position="174"/>
    </location>
</feature>
<feature type="transmembrane region" description="Helical" evidence="2">
    <location>
        <begin position="293"/>
        <end position="312"/>
    </location>
</feature>
<proteinExistence type="predicted"/>
<keyword evidence="2" id="KW-0812">Transmembrane</keyword>
<keyword evidence="2" id="KW-1133">Transmembrane helix</keyword>
<feature type="compositionally biased region" description="Low complexity" evidence="1">
    <location>
        <begin position="64"/>
        <end position="91"/>
    </location>
</feature>
<reference evidence="3" key="1">
    <citation type="submission" date="2023-09" db="EMBL/GenBank/DDBJ databases">
        <title>30 novel species of actinomycetes from the DSMZ collection.</title>
        <authorList>
            <person name="Nouioui I."/>
        </authorList>
    </citation>
    <scope>NUCLEOTIDE SEQUENCE</scope>
    <source>
        <strain evidence="3">DSM 115977</strain>
    </source>
</reference>
<keyword evidence="4" id="KW-1185">Reference proteome</keyword>
<name>A0ABU2X278_9ACTN</name>
<protein>
    <submittedName>
        <fullName evidence="3">Uncharacterized protein</fullName>
    </submittedName>
</protein>
<keyword evidence="2" id="KW-0472">Membrane</keyword>
<accession>A0ABU2X278</accession>
<evidence type="ECO:0000313" key="3">
    <source>
        <dbReference type="EMBL" id="MDT0531875.1"/>
    </source>
</evidence>
<feature type="compositionally biased region" description="Gly residues" evidence="1">
    <location>
        <begin position="115"/>
        <end position="132"/>
    </location>
</feature>